<gene>
    <name evidence="6" type="ORF">HEB94_008269</name>
</gene>
<protein>
    <submittedName>
        <fullName evidence="6">DNA-binding MarR family transcriptional regulator</fullName>
    </submittedName>
</protein>
<proteinExistence type="predicted"/>
<comment type="caution">
    <text evidence="6">The sequence shown here is derived from an EMBL/GenBank/DDBJ whole genome shotgun (WGS) entry which is preliminary data.</text>
</comment>
<feature type="domain" description="HTH marR-type" evidence="5">
    <location>
        <begin position="11"/>
        <end position="146"/>
    </location>
</feature>
<dbReference type="PRINTS" id="PR00598">
    <property type="entry name" value="HTHMARR"/>
</dbReference>
<dbReference type="PROSITE" id="PS50995">
    <property type="entry name" value="HTH_MARR_2"/>
    <property type="match status" value="1"/>
</dbReference>
<dbReference type="RefSeq" id="WP_192754639.1">
    <property type="nucleotide sequence ID" value="NZ_BAABJL010000042.1"/>
</dbReference>
<evidence type="ECO:0000256" key="1">
    <source>
        <dbReference type="ARBA" id="ARBA00023015"/>
    </source>
</evidence>
<dbReference type="GO" id="GO:0003700">
    <property type="term" value="F:DNA-binding transcription factor activity"/>
    <property type="evidence" value="ECO:0007669"/>
    <property type="project" value="InterPro"/>
</dbReference>
<dbReference type="PANTHER" id="PTHR39515:SF2">
    <property type="entry name" value="HTH-TYPE TRANSCRIPTIONAL REGULATOR RV0880"/>
    <property type="match status" value="1"/>
</dbReference>
<organism evidence="6 7">
    <name type="scientific">Actinopolymorpha pittospori</name>
    <dbReference type="NCBI Taxonomy" id="648752"/>
    <lineage>
        <taxon>Bacteria</taxon>
        <taxon>Bacillati</taxon>
        <taxon>Actinomycetota</taxon>
        <taxon>Actinomycetes</taxon>
        <taxon>Propionibacteriales</taxon>
        <taxon>Actinopolymorphaceae</taxon>
        <taxon>Actinopolymorpha</taxon>
    </lineage>
</organism>
<keyword evidence="7" id="KW-1185">Reference proteome</keyword>
<dbReference type="InterPro" id="IPR052526">
    <property type="entry name" value="HTH-type_Bedaq_tolerance"/>
</dbReference>
<keyword evidence="2 6" id="KW-0238">DNA-binding</keyword>
<dbReference type="SUPFAM" id="SSF46785">
    <property type="entry name" value="Winged helix' DNA-binding domain"/>
    <property type="match status" value="1"/>
</dbReference>
<keyword evidence="3" id="KW-0804">Transcription</keyword>
<accession>A0A927N2G7</accession>
<dbReference type="InterPro" id="IPR036390">
    <property type="entry name" value="WH_DNA-bd_sf"/>
</dbReference>
<evidence type="ECO:0000313" key="6">
    <source>
        <dbReference type="EMBL" id="MBE1611421.1"/>
    </source>
</evidence>
<sequence>MPDVIDPGSRVSPLARQMRPLVYRLYDLVRRHSPRLDLTLTQGSVLNVLVHEGPQRMSSLATREGVRLPSMTNVVSRLERAGYVRRVPDPADRRAVIVSATEQARAVISRIQRAREEFLDERLARLSDADREAIDRALPALDRLVAADEYGRAGPPDTTGPPPPRLVAADEYGRAGPPDTTGPPPPPSSPPGQS</sequence>
<evidence type="ECO:0000256" key="3">
    <source>
        <dbReference type="ARBA" id="ARBA00023163"/>
    </source>
</evidence>
<dbReference type="InterPro" id="IPR023187">
    <property type="entry name" value="Tscrpt_reg_MarR-type_CS"/>
</dbReference>
<name>A0A927N2G7_9ACTN</name>
<evidence type="ECO:0000313" key="7">
    <source>
        <dbReference type="Proteomes" id="UP000638648"/>
    </source>
</evidence>
<dbReference type="InterPro" id="IPR000835">
    <property type="entry name" value="HTH_MarR-typ"/>
</dbReference>
<evidence type="ECO:0000256" key="2">
    <source>
        <dbReference type="ARBA" id="ARBA00023125"/>
    </source>
</evidence>
<dbReference type="EMBL" id="JADBEM010000001">
    <property type="protein sequence ID" value="MBE1611421.1"/>
    <property type="molecule type" value="Genomic_DNA"/>
</dbReference>
<reference evidence="6" key="1">
    <citation type="submission" date="2020-10" db="EMBL/GenBank/DDBJ databases">
        <title>Sequencing the genomes of 1000 actinobacteria strains.</title>
        <authorList>
            <person name="Klenk H.-P."/>
        </authorList>
    </citation>
    <scope>NUCLEOTIDE SEQUENCE</scope>
    <source>
        <strain evidence="6">DSM 45354</strain>
    </source>
</reference>
<dbReference type="Pfam" id="PF01047">
    <property type="entry name" value="MarR"/>
    <property type="match status" value="1"/>
</dbReference>
<dbReference type="Gene3D" id="1.10.10.10">
    <property type="entry name" value="Winged helix-like DNA-binding domain superfamily/Winged helix DNA-binding domain"/>
    <property type="match status" value="1"/>
</dbReference>
<dbReference type="SMART" id="SM00347">
    <property type="entry name" value="HTH_MARR"/>
    <property type="match status" value="1"/>
</dbReference>
<dbReference type="Proteomes" id="UP000638648">
    <property type="component" value="Unassembled WGS sequence"/>
</dbReference>
<dbReference type="AlphaFoldDB" id="A0A927N2G7"/>
<evidence type="ECO:0000256" key="4">
    <source>
        <dbReference type="SAM" id="MobiDB-lite"/>
    </source>
</evidence>
<feature type="compositionally biased region" description="Pro residues" evidence="4">
    <location>
        <begin position="180"/>
        <end position="194"/>
    </location>
</feature>
<feature type="region of interest" description="Disordered" evidence="4">
    <location>
        <begin position="148"/>
        <end position="194"/>
    </location>
</feature>
<dbReference type="InterPro" id="IPR036388">
    <property type="entry name" value="WH-like_DNA-bd_sf"/>
</dbReference>
<dbReference type="GO" id="GO:0003677">
    <property type="term" value="F:DNA binding"/>
    <property type="evidence" value="ECO:0007669"/>
    <property type="project" value="UniProtKB-KW"/>
</dbReference>
<dbReference type="PANTHER" id="PTHR39515">
    <property type="entry name" value="CONSERVED PROTEIN"/>
    <property type="match status" value="1"/>
</dbReference>
<keyword evidence="1" id="KW-0805">Transcription regulation</keyword>
<dbReference type="PROSITE" id="PS01117">
    <property type="entry name" value="HTH_MARR_1"/>
    <property type="match status" value="1"/>
</dbReference>
<evidence type="ECO:0000259" key="5">
    <source>
        <dbReference type="PROSITE" id="PS50995"/>
    </source>
</evidence>